<dbReference type="RefSeq" id="WP_110756363.1">
    <property type="nucleotide sequence ID" value="NZ_PRLG01000005.1"/>
</dbReference>
<dbReference type="NCBIfam" id="NF038073">
    <property type="entry name" value="rSAM_STM4011"/>
    <property type="match status" value="1"/>
</dbReference>
<reference evidence="1 2" key="1">
    <citation type="submission" date="2018-01" db="EMBL/GenBank/DDBJ databases">
        <title>Genome sequence of the PGP bacterium Paenibacillus illinoisensis E3.</title>
        <authorList>
            <person name="Rolli E."/>
            <person name="Marasco R."/>
            <person name="Bessem C."/>
            <person name="Michoud G."/>
            <person name="Gaiarsa S."/>
            <person name="Borin S."/>
            <person name="Daffonchio D."/>
        </authorList>
    </citation>
    <scope>NUCLEOTIDE SEQUENCE [LARGE SCALE GENOMIC DNA]</scope>
    <source>
        <strain evidence="1 2">E3</strain>
    </source>
</reference>
<evidence type="ECO:0000313" key="1">
    <source>
        <dbReference type="EMBL" id="PYY30763.1"/>
    </source>
</evidence>
<dbReference type="InterPro" id="IPR058240">
    <property type="entry name" value="rSAM_sf"/>
</dbReference>
<dbReference type="AlphaFoldDB" id="A0A2W0CCM5"/>
<comment type="caution">
    <text evidence="1">The sequence shown here is derived from an EMBL/GenBank/DDBJ whole genome shotgun (WGS) entry which is preliminary data.</text>
</comment>
<dbReference type="Gene3D" id="3.20.20.70">
    <property type="entry name" value="Aldolase class I"/>
    <property type="match status" value="1"/>
</dbReference>
<dbReference type="InterPro" id="IPR013785">
    <property type="entry name" value="Aldolase_TIM"/>
</dbReference>
<dbReference type="InterPro" id="IPR047771">
    <property type="entry name" value="Radical_SAM_STM4011-like"/>
</dbReference>
<gene>
    <name evidence="1" type="ORF">PIL02S_00672</name>
</gene>
<dbReference type="OrthoDB" id="9780503at2"/>
<dbReference type="CDD" id="cd01335">
    <property type="entry name" value="Radical_SAM"/>
    <property type="match status" value="1"/>
</dbReference>
<sequence>MRATLYYRGKLSSCNYDCPYCPFSKTVDSKETLETDEQQLRQFVDWVKAQEEVGHELSIFFNPYGEALVRRWYREAMVELSHMRHVHKIAVQTNLSVKLDWARELNSGTAAFWGTYHPRETKESSFIKQCLTLREMGLEFSVGTVGLRSAFPAIQSMREALPDDIYMWINAFKDKPNYYEPEEVAYLRSIDPLFEGNLRDYESYGKGCAAGSEVFYVQGSGHVKRCYKDRRIIGHLYRDGLEKLSADRPCRMKKCGCYIGYIHMTDSPFREIYGRGLLERNPESAVMTR</sequence>
<protein>
    <recommendedName>
        <fullName evidence="3">Radical SAM protein</fullName>
    </recommendedName>
</protein>
<dbReference type="EMBL" id="PRLG01000005">
    <property type="protein sequence ID" value="PYY30763.1"/>
    <property type="molecule type" value="Genomic_DNA"/>
</dbReference>
<dbReference type="Proteomes" id="UP000247459">
    <property type="component" value="Unassembled WGS sequence"/>
</dbReference>
<accession>A0A2W0CCM5</accession>
<name>A0A2W0CCM5_9BACL</name>
<dbReference type="SUPFAM" id="SSF102114">
    <property type="entry name" value="Radical SAM enzymes"/>
    <property type="match status" value="1"/>
</dbReference>
<organism evidence="1 2">
    <name type="scientific">Paenibacillus illinoisensis</name>
    <dbReference type="NCBI Taxonomy" id="59845"/>
    <lineage>
        <taxon>Bacteria</taxon>
        <taxon>Bacillati</taxon>
        <taxon>Bacillota</taxon>
        <taxon>Bacilli</taxon>
        <taxon>Bacillales</taxon>
        <taxon>Paenibacillaceae</taxon>
        <taxon>Paenibacillus</taxon>
    </lineage>
</organism>
<evidence type="ECO:0000313" key="2">
    <source>
        <dbReference type="Proteomes" id="UP000247459"/>
    </source>
</evidence>
<evidence type="ECO:0008006" key="3">
    <source>
        <dbReference type="Google" id="ProtNLM"/>
    </source>
</evidence>
<proteinExistence type="predicted"/>